<proteinExistence type="predicted"/>
<feature type="compositionally biased region" description="Acidic residues" evidence="1">
    <location>
        <begin position="92"/>
        <end position="102"/>
    </location>
</feature>
<protein>
    <submittedName>
        <fullName evidence="3">Uncharacterized protein</fullName>
    </submittedName>
</protein>
<feature type="region of interest" description="Disordered" evidence="1">
    <location>
        <begin position="32"/>
        <end position="54"/>
    </location>
</feature>
<feature type="signal peptide" evidence="2">
    <location>
        <begin position="1"/>
        <end position="24"/>
    </location>
</feature>
<organism evidence="3 4">
    <name type="scientific">Clathrus columnatus</name>
    <dbReference type="NCBI Taxonomy" id="1419009"/>
    <lineage>
        <taxon>Eukaryota</taxon>
        <taxon>Fungi</taxon>
        <taxon>Dikarya</taxon>
        <taxon>Basidiomycota</taxon>
        <taxon>Agaricomycotina</taxon>
        <taxon>Agaricomycetes</taxon>
        <taxon>Phallomycetidae</taxon>
        <taxon>Phallales</taxon>
        <taxon>Clathraceae</taxon>
        <taxon>Clathrus</taxon>
    </lineage>
</organism>
<dbReference type="AlphaFoldDB" id="A0AAV5AVI8"/>
<evidence type="ECO:0000313" key="3">
    <source>
        <dbReference type="EMBL" id="GJJ15880.1"/>
    </source>
</evidence>
<comment type="caution">
    <text evidence="3">The sequence shown here is derived from an EMBL/GenBank/DDBJ whole genome shotgun (WGS) entry which is preliminary data.</text>
</comment>
<feature type="chain" id="PRO_5043764109" evidence="2">
    <location>
        <begin position="25"/>
        <end position="170"/>
    </location>
</feature>
<evidence type="ECO:0000256" key="2">
    <source>
        <dbReference type="SAM" id="SignalP"/>
    </source>
</evidence>
<name>A0AAV5AVI8_9AGAM</name>
<feature type="region of interest" description="Disordered" evidence="1">
    <location>
        <begin position="91"/>
        <end position="142"/>
    </location>
</feature>
<sequence>MRFSLNTILIALVSSSVIMTDVLAVPLTKISHSGKPSRKLARRQDDSSSQNSTAVADELTIILSSVTGIALLAENVEMAVDNIVAALGIDVGDSDSGDDGQDGGDSSGGDDSGSTDAGGSGDAGDTGASDGSDDTSGSTSNQRRSIYNFCRTQHLDDADCNAIMNHFGPS</sequence>
<evidence type="ECO:0000313" key="4">
    <source>
        <dbReference type="Proteomes" id="UP001050691"/>
    </source>
</evidence>
<feature type="compositionally biased region" description="Low complexity" evidence="1">
    <location>
        <begin position="125"/>
        <end position="140"/>
    </location>
</feature>
<gene>
    <name evidence="3" type="ORF">Clacol_010158</name>
</gene>
<accession>A0AAV5AVI8</accession>
<keyword evidence="4" id="KW-1185">Reference proteome</keyword>
<dbReference type="Proteomes" id="UP001050691">
    <property type="component" value="Unassembled WGS sequence"/>
</dbReference>
<evidence type="ECO:0000256" key="1">
    <source>
        <dbReference type="SAM" id="MobiDB-lite"/>
    </source>
</evidence>
<keyword evidence="2" id="KW-0732">Signal</keyword>
<reference evidence="3" key="1">
    <citation type="submission" date="2021-10" db="EMBL/GenBank/DDBJ databases">
        <title>De novo Genome Assembly of Clathrus columnatus (Basidiomycota, Fungi) Using Illumina and Nanopore Sequence Data.</title>
        <authorList>
            <person name="Ogiso-Tanaka E."/>
            <person name="Itagaki H."/>
            <person name="Hosoya T."/>
            <person name="Hosaka K."/>
        </authorList>
    </citation>
    <scope>NUCLEOTIDE SEQUENCE</scope>
    <source>
        <strain evidence="3">MO-923</strain>
    </source>
</reference>
<feature type="compositionally biased region" description="Gly residues" evidence="1">
    <location>
        <begin position="103"/>
        <end position="124"/>
    </location>
</feature>
<dbReference type="EMBL" id="BPWL01000011">
    <property type="protein sequence ID" value="GJJ15880.1"/>
    <property type="molecule type" value="Genomic_DNA"/>
</dbReference>